<dbReference type="InterPro" id="IPR052202">
    <property type="entry name" value="Yeast_MetPath_Reg"/>
</dbReference>
<evidence type="ECO:0000259" key="9">
    <source>
        <dbReference type="PROSITE" id="PS50048"/>
    </source>
</evidence>
<dbReference type="GO" id="GO:0006351">
    <property type="term" value="P:DNA-templated transcription"/>
    <property type="evidence" value="ECO:0007669"/>
    <property type="project" value="InterPro"/>
</dbReference>
<gene>
    <name evidence="10" type="ORF">B0T11DRAFT_256321</name>
</gene>
<feature type="region of interest" description="Disordered" evidence="8">
    <location>
        <begin position="618"/>
        <end position="682"/>
    </location>
</feature>
<reference evidence="10" key="1">
    <citation type="journal article" date="2021" name="Nat. Commun.">
        <title>Genetic determinants of endophytism in the Arabidopsis root mycobiome.</title>
        <authorList>
            <person name="Mesny F."/>
            <person name="Miyauchi S."/>
            <person name="Thiergart T."/>
            <person name="Pickel B."/>
            <person name="Atanasova L."/>
            <person name="Karlsson M."/>
            <person name="Huettel B."/>
            <person name="Barry K.W."/>
            <person name="Haridas S."/>
            <person name="Chen C."/>
            <person name="Bauer D."/>
            <person name="Andreopoulos W."/>
            <person name="Pangilinan J."/>
            <person name="LaButti K."/>
            <person name="Riley R."/>
            <person name="Lipzen A."/>
            <person name="Clum A."/>
            <person name="Drula E."/>
            <person name="Henrissat B."/>
            <person name="Kohler A."/>
            <person name="Grigoriev I.V."/>
            <person name="Martin F.M."/>
            <person name="Hacquard S."/>
        </authorList>
    </citation>
    <scope>NUCLEOTIDE SEQUENCE</scope>
    <source>
        <strain evidence="10">MPI-CAGE-AT-0016</strain>
    </source>
</reference>
<dbReference type="Proteomes" id="UP000813385">
    <property type="component" value="Unassembled WGS sequence"/>
</dbReference>
<evidence type="ECO:0000313" key="10">
    <source>
        <dbReference type="EMBL" id="KAH7362808.1"/>
    </source>
</evidence>
<proteinExistence type="predicted"/>
<dbReference type="SUPFAM" id="SSF57701">
    <property type="entry name" value="Zn2/Cys6 DNA-binding domain"/>
    <property type="match status" value="1"/>
</dbReference>
<dbReference type="EMBL" id="JAGPXD010000003">
    <property type="protein sequence ID" value="KAH7362808.1"/>
    <property type="molecule type" value="Genomic_DNA"/>
</dbReference>
<dbReference type="Gene3D" id="4.10.240.10">
    <property type="entry name" value="Zn(2)-C6 fungal-type DNA-binding domain"/>
    <property type="match status" value="1"/>
</dbReference>
<dbReference type="SMART" id="SM00906">
    <property type="entry name" value="Fungal_trans"/>
    <property type="match status" value="1"/>
</dbReference>
<protein>
    <submittedName>
        <fullName evidence="10">Fungal-specific transcription factor domain-containing protein</fullName>
    </submittedName>
</protein>
<evidence type="ECO:0000256" key="5">
    <source>
        <dbReference type="ARBA" id="ARBA00023125"/>
    </source>
</evidence>
<dbReference type="GO" id="GO:0043565">
    <property type="term" value="F:sequence-specific DNA binding"/>
    <property type="evidence" value="ECO:0007669"/>
    <property type="project" value="TreeGrafter"/>
</dbReference>
<evidence type="ECO:0000256" key="2">
    <source>
        <dbReference type="ARBA" id="ARBA00022723"/>
    </source>
</evidence>
<dbReference type="Pfam" id="PF04082">
    <property type="entry name" value="Fungal_trans"/>
    <property type="match status" value="1"/>
</dbReference>
<evidence type="ECO:0000256" key="6">
    <source>
        <dbReference type="ARBA" id="ARBA00023163"/>
    </source>
</evidence>
<keyword evidence="4" id="KW-0805">Transcription regulation</keyword>
<dbReference type="GO" id="GO:0045944">
    <property type="term" value="P:positive regulation of transcription by RNA polymerase II"/>
    <property type="evidence" value="ECO:0007669"/>
    <property type="project" value="TreeGrafter"/>
</dbReference>
<dbReference type="PROSITE" id="PS50048">
    <property type="entry name" value="ZN2_CY6_FUNGAL_2"/>
    <property type="match status" value="1"/>
</dbReference>
<organism evidence="10 11">
    <name type="scientific">Plectosphaerella cucumerina</name>
    <dbReference type="NCBI Taxonomy" id="40658"/>
    <lineage>
        <taxon>Eukaryota</taxon>
        <taxon>Fungi</taxon>
        <taxon>Dikarya</taxon>
        <taxon>Ascomycota</taxon>
        <taxon>Pezizomycotina</taxon>
        <taxon>Sordariomycetes</taxon>
        <taxon>Hypocreomycetidae</taxon>
        <taxon>Glomerellales</taxon>
        <taxon>Plectosphaerellaceae</taxon>
        <taxon>Plectosphaerella</taxon>
    </lineage>
</organism>
<sequence>MASEHAASPSWASEAPNPRRRGRTAYTRCKSRKQKCDDQLPICSNCQRAGATCDKADVADEAPPVAYVRALEDRVAFLETKLEHLHNVHPPASVQPQAQAQAQTQLPAQGSCSSPVGPGPVSSPANTISGKESAALNDIVALMALGEAEGAAAMDSSAGPSLSMILHEMVQATVWNKSLPEASSPRDATTTAGNRSNEWTRRISVEELIAKSAKEPPSDALGSKIIRAYFQQLHPRYPFLDADEIWGLHEKRHALTQGVTKTSPREQRLGIFKLYLVYATGATLLQLTEKLTFSPEGFYMMALQHTSAAREARTIHNIEAMTLLVVYHLRSASSHGIWYMIGLAMRTCIDLGMHRKSHEQNLSAEDVDWRRRLFWTVYSLERTIAISLGRPLSIPDRQIDVPLPEPGRPTTASTSTSPQDSSFYPCSSSSSSSSLTMALHLFRLRRIESRIYHSIYRSDKPLATLRPKIDPLYASLSAWRVSLLTSLSPSSPELNYPLLHYNRTLRLLIQPFLPVLPLTDAFHGFCLRAAGDICQAHKRLHQTLDYGHSFIAVQTVFVAGLTLLHGLWRWTDEVWGVALADDLRACSLVLFVMGERAPWVRRYRDAFEMLIDAAMEKLRKKSGPQSPRQTFAGGGSSREAGPSRKRQRTEYAEQESVGNVASPQRDFEPLTEPPEFYASGGIAAGQGGDAWPIVMELTNWIEQDGGSPIWMPDFEMLQNLSGPR</sequence>
<keyword evidence="7" id="KW-0539">Nucleus</keyword>
<feature type="region of interest" description="Disordered" evidence="8">
    <location>
        <begin position="1"/>
        <end position="29"/>
    </location>
</feature>
<dbReference type="GO" id="GO:0005634">
    <property type="term" value="C:nucleus"/>
    <property type="evidence" value="ECO:0007669"/>
    <property type="project" value="UniProtKB-SubCell"/>
</dbReference>
<dbReference type="SMART" id="SM00066">
    <property type="entry name" value="GAL4"/>
    <property type="match status" value="1"/>
</dbReference>
<dbReference type="PANTHER" id="PTHR47782:SF12">
    <property type="entry name" value="ZN(II)2CYS6 TRANSCRIPTION FACTOR (EUROFUNG)"/>
    <property type="match status" value="1"/>
</dbReference>
<keyword evidence="5" id="KW-0238">DNA-binding</keyword>
<feature type="domain" description="Zn(2)-C6 fungal-type" evidence="9">
    <location>
        <begin position="25"/>
        <end position="53"/>
    </location>
</feature>
<keyword evidence="2" id="KW-0479">Metal-binding</keyword>
<dbReference type="Pfam" id="PF00172">
    <property type="entry name" value="Zn_clus"/>
    <property type="match status" value="1"/>
</dbReference>
<dbReference type="CDD" id="cd12148">
    <property type="entry name" value="fungal_TF_MHR"/>
    <property type="match status" value="1"/>
</dbReference>
<evidence type="ECO:0000256" key="1">
    <source>
        <dbReference type="ARBA" id="ARBA00004123"/>
    </source>
</evidence>
<keyword evidence="6" id="KW-0804">Transcription</keyword>
<evidence type="ECO:0000256" key="3">
    <source>
        <dbReference type="ARBA" id="ARBA00022833"/>
    </source>
</evidence>
<dbReference type="GO" id="GO:0008270">
    <property type="term" value="F:zinc ion binding"/>
    <property type="evidence" value="ECO:0007669"/>
    <property type="project" value="InterPro"/>
</dbReference>
<dbReference type="InterPro" id="IPR001138">
    <property type="entry name" value="Zn2Cys6_DnaBD"/>
</dbReference>
<dbReference type="AlphaFoldDB" id="A0A8K0TF49"/>
<evidence type="ECO:0000256" key="8">
    <source>
        <dbReference type="SAM" id="MobiDB-lite"/>
    </source>
</evidence>
<dbReference type="InterPro" id="IPR036864">
    <property type="entry name" value="Zn2-C6_fun-type_DNA-bd_sf"/>
</dbReference>
<feature type="compositionally biased region" description="Basic residues" evidence="8">
    <location>
        <begin position="18"/>
        <end position="29"/>
    </location>
</feature>
<feature type="compositionally biased region" description="Low complexity" evidence="8">
    <location>
        <begin position="92"/>
        <end position="124"/>
    </location>
</feature>
<dbReference type="OrthoDB" id="9970124at2759"/>
<evidence type="ECO:0000256" key="4">
    <source>
        <dbReference type="ARBA" id="ARBA00023015"/>
    </source>
</evidence>
<name>A0A8K0TF49_9PEZI</name>
<feature type="compositionally biased region" description="Polar residues" evidence="8">
    <location>
        <begin position="410"/>
        <end position="426"/>
    </location>
</feature>
<comment type="caution">
    <text evidence="10">The sequence shown here is derived from an EMBL/GenBank/DDBJ whole genome shotgun (WGS) entry which is preliminary data.</text>
</comment>
<dbReference type="GO" id="GO:0000981">
    <property type="term" value="F:DNA-binding transcription factor activity, RNA polymerase II-specific"/>
    <property type="evidence" value="ECO:0007669"/>
    <property type="project" value="InterPro"/>
</dbReference>
<comment type="subcellular location">
    <subcellularLocation>
        <location evidence="1">Nucleus</location>
    </subcellularLocation>
</comment>
<dbReference type="PANTHER" id="PTHR47782">
    <property type="entry name" value="ZN(II)2CYS6 TRANSCRIPTION FACTOR (EUROFUNG)-RELATED"/>
    <property type="match status" value="1"/>
</dbReference>
<evidence type="ECO:0000256" key="7">
    <source>
        <dbReference type="ARBA" id="ARBA00023242"/>
    </source>
</evidence>
<feature type="region of interest" description="Disordered" evidence="8">
    <location>
        <begin position="92"/>
        <end position="129"/>
    </location>
</feature>
<dbReference type="CDD" id="cd00067">
    <property type="entry name" value="GAL4"/>
    <property type="match status" value="1"/>
</dbReference>
<keyword evidence="11" id="KW-1185">Reference proteome</keyword>
<evidence type="ECO:0000313" key="11">
    <source>
        <dbReference type="Proteomes" id="UP000813385"/>
    </source>
</evidence>
<keyword evidence="3" id="KW-0862">Zinc</keyword>
<feature type="region of interest" description="Disordered" evidence="8">
    <location>
        <begin position="397"/>
        <end position="432"/>
    </location>
</feature>
<accession>A0A8K0TF49</accession>
<dbReference type="InterPro" id="IPR007219">
    <property type="entry name" value="XnlR_reg_dom"/>
</dbReference>